<gene>
    <name evidence="6" type="ORF">NLI96_g519</name>
</gene>
<reference evidence="6" key="1">
    <citation type="submission" date="2022-07" db="EMBL/GenBank/DDBJ databases">
        <title>Genome Sequence of Physisporinus lineatus.</title>
        <authorList>
            <person name="Buettner E."/>
        </authorList>
    </citation>
    <scope>NUCLEOTIDE SEQUENCE</scope>
    <source>
        <strain evidence="6">VT162</strain>
    </source>
</reference>
<evidence type="ECO:0000256" key="4">
    <source>
        <dbReference type="ARBA" id="ARBA00048461"/>
    </source>
</evidence>
<dbReference type="SUPFAM" id="SSF53474">
    <property type="entry name" value="alpha/beta-Hydrolases"/>
    <property type="match status" value="1"/>
</dbReference>
<keyword evidence="1" id="KW-1015">Disulfide bond</keyword>
<evidence type="ECO:0000256" key="3">
    <source>
        <dbReference type="ARBA" id="ARBA00047591"/>
    </source>
</evidence>
<dbReference type="Gene3D" id="3.40.50.1820">
    <property type="entry name" value="alpha/beta hydrolase"/>
    <property type="match status" value="1"/>
</dbReference>
<evidence type="ECO:0000259" key="5">
    <source>
        <dbReference type="Pfam" id="PF01764"/>
    </source>
</evidence>
<dbReference type="PANTHER" id="PTHR45856">
    <property type="entry name" value="ALPHA/BETA-HYDROLASES SUPERFAMILY PROTEIN"/>
    <property type="match status" value="1"/>
</dbReference>
<dbReference type="PANTHER" id="PTHR45856:SF24">
    <property type="entry name" value="FUNGAL LIPASE-LIKE DOMAIN-CONTAINING PROTEIN"/>
    <property type="match status" value="1"/>
</dbReference>
<keyword evidence="7" id="KW-1185">Reference proteome</keyword>
<comment type="catalytic activity">
    <reaction evidence="3">
        <text>a diacylglycerol + H2O = a monoacylglycerol + a fatty acid + H(+)</text>
        <dbReference type="Rhea" id="RHEA:32731"/>
        <dbReference type="ChEBI" id="CHEBI:15377"/>
        <dbReference type="ChEBI" id="CHEBI:15378"/>
        <dbReference type="ChEBI" id="CHEBI:17408"/>
        <dbReference type="ChEBI" id="CHEBI:18035"/>
        <dbReference type="ChEBI" id="CHEBI:28868"/>
    </reaction>
</comment>
<evidence type="ECO:0000256" key="1">
    <source>
        <dbReference type="ARBA" id="ARBA00023157"/>
    </source>
</evidence>
<dbReference type="InterPro" id="IPR002921">
    <property type="entry name" value="Fungal_lipase-type"/>
</dbReference>
<organism evidence="6 7">
    <name type="scientific">Meripilus lineatus</name>
    <dbReference type="NCBI Taxonomy" id="2056292"/>
    <lineage>
        <taxon>Eukaryota</taxon>
        <taxon>Fungi</taxon>
        <taxon>Dikarya</taxon>
        <taxon>Basidiomycota</taxon>
        <taxon>Agaricomycotina</taxon>
        <taxon>Agaricomycetes</taxon>
        <taxon>Polyporales</taxon>
        <taxon>Meripilaceae</taxon>
        <taxon>Meripilus</taxon>
    </lineage>
</organism>
<evidence type="ECO:0000313" key="7">
    <source>
        <dbReference type="Proteomes" id="UP001212997"/>
    </source>
</evidence>
<comment type="catalytic activity">
    <reaction evidence="4">
        <text>a monoacylglycerol + H2O = glycerol + a fatty acid + H(+)</text>
        <dbReference type="Rhea" id="RHEA:15245"/>
        <dbReference type="ChEBI" id="CHEBI:15377"/>
        <dbReference type="ChEBI" id="CHEBI:15378"/>
        <dbReference type="ChEBI" id="CHEBI:17408"/>
        <dbReference type="ChEBI" id="CHEBI:17754"/>
        <dbReference type="ChEBI" id="CHEBI:28868"/>
    </reaction>
</comment>
<dbReference type="Pfam" id="PF01764">
    <property type="entry name" value="Lipase_3"/>
    <property type="match status" value="1"/>
</dbReference>
<sequence length="340" mass="37100">MHGYYSQEFSSPLKTSASCSIAFHSLFRDSLHTSETKSTPWNVQSLQILGPASRASVYPNSSRIYHLPYIREVEWIPKGPVTLDVTPITAGQLAALAPFTQFARAAYCPSDRIAEWTCGEACNAIPGFEPTWASGDGSGVQLYPTHLLSMLTDIRVFRRPLDQKLFPGVPSNIHVHGGFGHEHAKTAVTTLKKVEAIISSKNATSVVLVGHSLGGALAELGALYMSLNLPSHIRIKAVTFGTPRVGNQAFASYFDARVIDFSRVNNKKDFIPILPRLHLGFEHPRGEIHIVSPNNAFACSGNEAVEAECTKGTVPDIFWGNILDHLGPYQGIKIGTIYCK</sequence>
<accession>A0AAD5YNX0</accession>
<protein>
    <recommendedName>
        <fullName evidence="5">Fungal lipase-type domain-containing protein</fullName>
    </recommendedName>
</protein>
<dbReference type="InterPro" id="IPR051218">
    <property type="entry name" value="Sec_MonoDiacylglyc_Lipase"/>
</dbReference>
<dbReference type="CDD" id="cd00519">
    <property type="entry name" value="Lipase_3"/>
    <property type="match status" value="1"/>
</dbReference>
<comment type="caution">
    <text evidence="6">The sequence shown here is derived from an EMBL/GenBank/DDBJ whole genome shotgun (WGS) entry which is preliminary data.</text>
</comment>
<dbReference type="InterPro" id="IPR029058">
    <property type="entry name" value="AB_hydrolase_fold"/>
</dbReference>
<dbReference type="Proteomes" id="UP001212997">
    <property type="component" value="Unassembled WGS sequence"/>
</dbReference>
<evidence type="ECO:0000256" key="2">
    <source>
        <dbReference type="ARBA" id="ARBA00043996"/>
    </source>
</evidence>
<feature type="domain" description="Fungal lipase-type" evidence="5">
    <location>
        <begin position="151"/>
        <end position="276"/>
    </location>
</feature>
<dbReference type="EMBL" id="JANAWD010000008">
    <property type="protein sequence ID" value="KAJ3491725.1"/>
    <property type="molecule type" value="Genomic_DNA"/>
</dbReference>
<comment type="similarity">
    <text evidence="2">Belongs to the AB hydrolase superfamily. Lipase family. Class 3 subfamily.</text>
</comment>
<dbReference type="AlphaFoldDB" id="A0AAD5YNX0"/>
<proteinExistence type="inferred from homology"/>
<evidence type="ECO:0000313" key="6">
    <source>
        <dbReference type="EMBL" id="KAJ3491725.1"/>
    </source>
</evidence>
<name>A0AAD5YNX0_9APHY</name>
<dbReference type="GO" id="GO:0006629">
    <property type="term" value="P:lipid metabolic process"/>
    <property type="evidence" value="ECO:0007669"/>
    <property type="project" value="InterPro"/>
</dbReference>